<dbReference type="InterPro" id="IPR050562">
    <property type="entry name" value="FAD_mOase_fung"/>
</dbReference>
<evidence type="ECO:0000256" key="5">
    <source>
        <dbReference type="SAM" id="Phobius"/>
    </source>
</evidence>
<evidence type="ECO:0000256" key="3">
    <source>
        <dbReference type="ARBA" id="ARBA00022827"/>
    </source>
</evidence>
<keyword evidence="5" id="KW-0812">Transmembrane</keyword>
<feature type="transmembrane region" description="Helical" evidence="5">
    <location>
        <begin position="643"/>
        <end position="663"/>
    </location>
</feature>
<accession>A0A1L7XTI2</accession>
<evidence type="ECO:0000313" key="8">
    <source>
        <dbReference type="Proteomes" id="UP000184330"/>
    </source>
</evidence>
<dbReference type="GO" id="GO:0004497">
    <property type="term" value="F:monooxygenase activity"/>
    <property type="evidence" value="ECO:0007669"/>
    <property type="project" value="InterPro"/>
</dbReference>
<keyword evidence="4" id="KW-0560">Oxidoreductase</keyword>
<dbReference type="InterPro" id="IPR036188">
    <property type="entry name" value="FAD/NAD-bd_sf"/>
</dbReference>
<keyword evidence="8" id="KW-1185">Reference proteome</keyword>
<dbReference type="PANTHER" id="PTHR47356">
    <property type="entry name" value="FAD-DEPENDENT MONOOXYGENASE ASQG-RELATED"/>
    <property type="match status" value="1"/>
</dbReference>
<keyword evidence="5" id="KW-0472">Membrane</keyword>
<dbReference type="STRING" id="576137.A0A1L7XTI2"/>
<proteinExistence type="inferred from homology"/>
<dbReference type="GO" id="GO:0071949">
    <property type="term" value="F:FAD binding"/>
    <property type="evidence" value="ECO:0007669"/>
    <property type="project" value="InterPro"/>
</dbReference>
<comment type="similarity">
    <text evidence="1">Belongs to the paxM FAD-dependent monooxygenase family.</text>
</comment>
<dbReference type="Gene3D" id="3.50.50.60">
    <property type="entry name" value="FAD/NAD(P)-binding domain"/>
    <property type="match status" value="1"/>
</dbReference>
<feature type="transmembrane region" description="Helical" evidence="5">
    <location>
        <begin position="769"/>
        <end position="792"/>
    </location>
</feature>
<feature type="transmembrane region" description="Helical" evidence="5">
    <location>
        <begin position="609"/>
        <end position="631"/>
    </location>
</feature>
<dbReference type="EMBL" id="FJOG01000053">
    <property type="protein sequence ID" value="CZR68336.1"/>
    <property type="molecule type" value="Genomic_DNA"/>
</dbReference>
<feature type="domain" description="FAD-binding" evidence="6">
    <location>
        <begin position="246"/>
        <end position="375"/>
    </location>
</feature>
<reference evidence="7 8" key="1">
    <citation type="submission" date="2016-03" db="EMBL/GenBank/DDBJ databases">
        <authorList>
            <person name="Ploux O."/>
        </authorList>
    </citation>
    <scope>NUCLEOTIDE SEQUENCE [LARGE SCALE GENOMIC DNA]</scope>
    <source>
        <strain evidence="7 8">UAMH 11012</strain>
    </source>
</reference>
<feature type="domain" description="FAD-binding" evidence="6">
    <location>
        <begin position="9"/>
        <end position="173"/>
    </location>
</feature>
<name>A0A1L7XTI2_9HELO</name>
<dbReference type="Proteomes" id="UP000184330">
    <property type="component" value="Unassembled WGS sequence"/>
</dbReference>
<keyword evidence="2" id="KW-0285">Flavoprotein</keyword>
<evidence type="ECO:0000256" key="4">
    <source>
        <dbReference type="ARBA" id="ARBA00023002"/>
    </source>
</evidence>
<evidence type="ECO:0000313" key="7">
    <source>
        <dbReference type="EMBL" id="CZR68336.1"/>
    </source>
</evidence>
<dbReference type="InterPro" id="IPR002938">
    <property type="entry name" value="FAD-bd"/>
</dbReference>
<evidence type="ECO:0000259" key="6">
    <source>
        <dbReference type="Pfam" id="PF01494"/>
    </source>
</evidence>
<gene>
    <name evidence="7" type="ORF">PAC_18235</name>
</gene>
<dbReference type="PRINTS" id="PR00420">
    <property type="entry name" value="RNGMNOXGNASE"/>
</dbReference>
<organism evidence="7 8">
    <name type="scientific">Phialocephala subalpina</name>
    <dbReference type="NCBI Taxonomy" id="576137"/>
    <lineage>
        <taxon>Eukaryota</taxon>
        <taxon>Fungi</taxon>
        <taxon>Dikarya</taxon>
        <taxon>Ascomycota</taxon>
        <taxon>Pezizomycotina</taxon>
        <taxon>Leotiomycetes</taxon>
        <taxon>Helotiales</taxon>
        <taxon>Mollisiaceae</taxon>
        <taxon>Phialocephala</taxon>
        <taxon>Phialocephala fortinii species complex</taxon>
    </lineage>
</organism>
<keyword evidence="5" id="KW-1133">Transmembrane helix</keyword>
<sequence length="805" mass="89186">MAEKAGGFKVIIVGGSIAGLTLAHCLQRGGIDFLVLEAHNDISPQVGASIGIFPSGARVLDQLGIWDDIEDLIEPLLVSQVWTNEGEPLKKADQSELIRARMGYPLAFLDRQFILKVLFNHVDDKSKILVNKKVLSVDHAAAGVVVNCKDGSQYVGDIVAGADGVHSVIRHEMWRHADSCGPLDLMAKDKTGLSTEYQCLFGISSPVPGLKAGQAHRTYNKDWSFLVILGKEGRCFWFIFEKLKQRYYAPNIPRYSTTDEENFVKPYMKRYLSGNITFDALWERKITCTLVALEEAQYEHWTFDRFACLGDSIHKMTPNMGQGGNSAIESAAALANSLHEINEGNKRAKPSLGKLRNALKRYEQSRQFRAKRICDTANDLTRLEAFATLKHKIIGKYILPRAGDFLADSQCDVMIGATKLDILPVPPRSIQGNMPFDPKAGIGQKESRKWRALYALPLLGLFYYGRYTLTTTLSLTAPFISKALMTGAIATSDGASVAIRSNFYGIGWLDKLVKRFVTVFTPSIGSLDQAQRLQMIGFMADLTPVQIIWSIEGLRRGNMMTLATLPTLFGIAYQLKGIGLVAPLYYFLHYIQTPQEKYLAADNRLVPTVYAKTLIPAITLGYVAPTLGMFLPFSIDTRQAINGIWQLFPVWTSLLHTALKFTVTDTTQKERIHNVRADMTYLRYAYAFGGCLSAAAYLYLWMTSPIPLRSLFFSGISSPSAPVFSLSDGIGRFLKYDQIFSFGSGMFWEVLHFNDLKKAGKLKAGWGKILGVLGGATLVLGPGAAMALGWAWREEVLAAKKIPKA</sequence>
<evidence type="ECO:0000256" key="2">
    <source>
        <dbReference type="ARBA" id="ARBA00022630"/>
    </source>
</evidence>
<protein>
    <submittedName>
        <fullName evidence="7">Related to hydroxylase</fullName>
    </submittedName>
</protein>
<dbReference type="OrthoDB" id="10029326at2759"/>
<dbReference type="SUPFAM" id="SSF51905">
    <property type="entry name" value="FAD/NAD(P)-binding domain"/>
    <property type="match status" value="1"/>
</dbReference>
<dbReference type="Pfam" id="PF01494">
    <property type="entry name" value="FAD_binding_3"/>
    <property type="match status" value="2"/>
</dbReference>
<dbReference type="PANTHER" id="PTHR47356:SF2">
    <property type="entry name" value="FAD-BINDING DOMAIN-CONTAINING PROTEIN-RELATED"/>
    <property type="match status" value="1"/>
</dbReference>
<keyword evidence="3" id="KW-0274">FAD</keyword>
<evidence type="ECO:0000256" key="1">
    <source>
        <dbReference type="ARBA" id="ARBA00007992"/>
    </source>
</evidence>
<feature type="transmembrane region" description="Helical" evidence="5">
    <location>
        <begin position="684"/>
        <end position="702"/>
    </location>
</feature>
<dbReference type="AlphaFoldDB" id="A0A1L7XTI2"/>
<feature type="transmembrane region" description="Helical" evidence="5">
    <location>
        <begin position="568"/>
        <end position="588"/>
    </location>
</feature>